<evidence type="ECO:0000259" key="1">
    <source>
        <dbReference type="Pfam" id="PF06094"/>
    </source>
</evidence>
<dbReference type="InterPro" id="IPR036568">
    <property type="entry name" value="GGCT-like_sf"/>
</dbReference>
<dbReference type="AlphaFoldDB" id="A0A848IZY3"/>
<gene>
    <name evidence="2" type="ORF">HH304_05180</name>
</gene>
<protein>
    <submittedName>
        <fullName evidence="2">Gamma-glutamylcyclotransferase</fullName>
    </submittedName>
</protein>
<keyword evidence="3" id="KW-1185">Reference proteome</keyword>
<dbReference type="Pfam" id="PF06094">
    <property type="entry name" value="GGACT"/>
    <property type="match status" value="1"/>
</dbReference>
<dbReference type="RefSeq" id="WP_169678655.1">
    <property type="nucleotide sequence ID" value="NZ_JABBNU010000003.1"/>
</dbReference>
<dbReference type="Gene3D" id="3.10.490.10">
    <property type="entry name" value="Gamma-glutamyl cyclotransferase-like"/>
    <property type="match status" value="1"/>
</dbReference>
<reference evidence="2 3" key="1">
    <citation type="submission" date="2020-04" db="EMBL/GenBank/DDBJ databases">
        <title>Flammeovirgaceae bacterium KN852 isolated from deep sea.</title>
        <authorList>
            <person name="Zhang D.-C."/>
        </authorList>
    </citation>
    <scope>NUCLEOTIDE SEQUENCE [LARGE SCALE GENOMIC DNA]</scope>
    <source>
        <strain evidence="2 3">KN852</strain>
    </source>
</reference>
<keyword evidence="2" id="KW-0808">Transferase</keyword>
<accession>A0A848IZY3</accession>
<evidence type="ECO:0000313" key="3">
    <source>
        <dbReference type="Proteomes" id="UP000559010"/>
    </source>
</evidence>
<dbReference type="InterPro" id="IPR013024">
    <property type="entry name" value="GGCT-like"/>
</dbReference>
<dbReference type="CDD" id="cd06661">
    <property type="entry name" value="GGCT_like"/>
    <property type="match status" value="1"/>
</dbReference>
<dbReference type="SUPFAM" id="SSF110857">
    <property type="entry name" value="Gamma-glutamyl cyclotransferase-like"/>
    <property type="match status" value="1"/>
</dbReference>
<proteinExistence type="predicted"/>
<feature type="domain" description="Gamma-glutamylcyclotransferase AIG2-like" evidence="1">
    <location>
        <begin position="4"/>
        <end position="110"/>
    </location>
</feature>
<evidence type="ECO:0000313" key="2">
    <source>
        <dbReference type="EMBL" id="NMM47784.1"/>
    </source>
</evidence>
<dbReference type="Proteomes" id="UP000559010">
    <property type="component" value="Unassembled WGS sequence"/>
</dbReference>
<comment type="caution">
    <text evidence="2">The sequence shown here is derived from an EMBL/GenBank/DDBJ whole genome shotgun (WGS) entry which is preliminary data.</text>
</comment>
<dbReference type="InterPro" id="IPR009288">
    <property type="entry name" value="AIG2-like_dom"/>
</dbReference>
<dbReference type="EMBL" id="JABBNU010000003">
    <property type="protein sequence ID" value="NMM47784.1"/>
    <property type="molecule type" value="Genomic_DNA"/>
</dbReference>
<organism evidence="2 3">
    <name type="scientific">Marinigracilibium pacificum</name>
    <dbReference type="NCBI Taxonomy" id="2729599"/>
    <lineage>
        <taxon>Bacteria</taxon>
        <taxon>Pseudomonadati</taxon>
        <taxon>Bacteroidota</taxon>
        <taxon>Cytophagia</taxon>
        <taxon>Cytophagales</taxon>
        <taxon>Flammeovirgaceae</taxon>
        <taxon>Marinigracilibium</taxon>
    </lineage>
</organism>
<sequence>MNKLFTYGTLQNEKIQLELFHRVLTGKNDTLDGYELSTLSQVIEEEGVQTEISYPVIFKSTNPNSKIRGAVIELTDDELKVADDYEGDDYKRIAVFLASGTSAYTYIQNKKA</sequence>
<dbReference type="GO" id="GO:0016740">
    <property type="term" value="F:transferase activity"/>
    <property type="evidence" value="ECO:0007669"/>
    <property type="project" value="UniProtKB-KW"/>
</dbReference>
<name>A0A848IZY3_9BACT</name>